<accession>A0A3E0U0X2</accession>
<dbReference type="EMBL" id="QUOT01000001">
    <property type="protein sequence ID" value="REL30233.1"/>
    <property type="molecule type" value="Genomic_DNA"/>
</dbReference>
<keyword evidence="11" id="KW-1185">Reference proteome</keyword>
<dbReference type="Gene3D" id="1.20.81.30">
    <property type="entry name" value="Type II secretion system (T2SS), domain F"/>
    <property type="match status" value="2"/>
</dbReference>
<reference evidence="11" key="1">
    <citation type="submission" date="2018-08" db="EMBL/GenBank/DDBJ databases">
        <title>Thalassotalea euphylliae genome.</title>
        <authorList>
            <person name="Summers S."/>
            <person name="Rice S.A."/>
            <person name="Freckelton M.L."/>
            <person name="Nedved B.T."/>
            <person name="Hadfield M.G."/>
        </authorList>
    </citation>
    <scope>NUCLEOTIDE SEQUENCE [LARGE SCALE GENOMIC DNA]</scope>
    <source>
        <strain evidence="11">H3</strain>
    </source>
</reference>
<evidence type="ECO:0000256" key="3">
    <source>
        <dbReference type="ARBA" id="ARBA00022475"/>
    </source>
</evidence>
<evidence type="ECO:0000256" key="2">
    <source>
        <dbReference type="ARBA" id="ARBA00005745"/>
    </source>
</evidence>
<dbReference type="AlphaFoldDB" id="A0A3E0U0X2"/>
<dbReference type="Proteomes" id="UP000256899">
    <property type="component" value="Unassembled WGS sequence"/>
</dbReference>
<keyword evidence="4" id="KW-0997">Cell inner membrane</keyword>
<evidence type="ECO:0000256" key="1">
    <source>
        <dbReference type="ARBA" id="ARBA00004429"/>
    </source>
</evidence>
<evidence type="ECO:0000256" key="7">
    <source>
        <dbReference type="ARBA" id="ARBA00023136"/>
    </source>
</evidence>
<comment type="caution">
    <text evidence="10">The sequence shown here is derived from an EMBL/GenBank/DDBJ whole genome shotgun (WGS) entry which is preliminary data.</text>
</comment>
<dbReference type="GO" id="GO:0005886">
    <property type="term" value="C:plasma membrane"/>
    <property type="evidence" value="ECO:0007669"/>
    <property type="project" value="UniProtKB-SubCell"/>
</dbReference>
<dbReference type="PRINTS" id="PR00812">
    <property type="entry name" value="BCTERIALGSPF"/>
</dbReference>
<dbReference type="PANTHER" id="PTHR30012:SF0">
    <property type="entry name" value="TYPE II SECRETION SYSTEM PROTEIN F-RELATED"/>
    <property type="match status" value="1"/>
</dbReference>
<evidence type="ECO:0000259" key="9">
    <source>
        <dbReference type="Pfam" id="PF00482"/>
    </source>
</evidence>
<evidence type="ECO:0000256" key="6">
    <source>
        <dbReference type="ARBA" id="ARBA00022989"/>
    </source>
</evidence>
<evidence type="ECO:0000313" key="11">
    <source>
        <dbReference type="Proteomes" id="UP000256899"/>
    </source>
</evidence>
<dbReference type="InterPro" id="IPR042094">
    <property type="entry name" value="T2SS_GspF_sf"/>
</dbReference>
<feature type="transmembrane region" description="Helical" evidence="8">
    <location>
        <begin position="373"/>
        <end position="394"/>
    </location>
</feature>
<evidence type="ECO:0000256" key="4">
    <source>
        <dbReference type="ARBA" id="ARBA00022519"/>
    </source>
</evidence>
<evidence type="ECO:0000256" key="5">
    <source>
        <dbReference type="ARBA" id="ARBA00022692"/>
    </source>
</evidence>
<feature type="transmembrane region" description="Helical" evidence="8">
    <location>
        <begin position="216"/>
        <end position="235"/>
    </location>
</feature>
<name>A0A3E0U0X2_9GAMM</name>
<organism evidence="10 11">
    <name type="scientific">Thalassotalea euphylliae</name>
    <dbReference type="NCBI Taxonomy" id="1655234"/>
    <lineage>
        <taxon>Bacteria</taxon>
        <taxon>Pseudomonadati</taxon>
        <taxon>Pseudomonadota</taxon>
        <taxon>Gammaproteobacteria</taxon>
        <taxon>Alteromonadales</taxon>
        <taxon>Colwelliaceae</taxon>
        <taxon>Thalassotalea</taxon>
    </lineage>
</organism>
<dbReference type="PANTHER" id="PTHR30012">
    <property type="entry name" value="GENERAL SECRETION PATHWAY PROTEIN"/>
    <property type="match status" value="1"/>
</dbReference>
<sequence length="401" mass="44015">MRFSYTAYDNHGSKVSGEISSKSTTLAKQEIADKGLILVNIQAVKEEAQRLSIAFGRKKVTLNELEFITSELAILLKSGVRIDRGIEILQKGASSTHCSQLLSKLLTAVRSGKSVSEAFAEASDVFDKLYINMLKLGEASGELDIIFARLAADIKFKRELRAKIIQSLAYPLVILFVSVLCVLFVFNYIVPQMSSIFDRGGDLPSYTLLLLNLSDWFINYQWLLFSALALIAFAFQHGMRSSSFKAKVNHYMLSVPLLGKLVRLTERIRFNASMAMMLSSGVSIVDALSLSAGNLKNSSLQSQLLIVANKVKQGASLSSTLLESDLYSEFDISLVEVGEESGELTPVFDEIANRSRTDFESWTTTVTSMLEPLLILTMGAIVGSVVVVMLMSIVSTNDVGL</sequence>
<comment type="subcellular location">
    <subcellularLocation>
        <location evidence="1">Cell inner membrane</location>
        <topology evidence="1">Multi-pass membrane protein</topology>
    </subcellularLocation>
</comment>
<dbReference type="InterPro" id="IPR018076">
    <property type="entry name" value="T2SS_GspF_dom"/>
</dbReference>
<dbReference type="InterPro" id="IPR003004">
    <property type="entry name" value="GspF/PilC"/>
</dbReference>
<dbReference type="Pfam" id="PF00482">
    <property type="entry name" value="T2SSF"/>
    <property type="match status" value="2"/>
</dbReference>
<keyword evidence="6 8" id="KW-1133">Transmembrane helix</keyword>
<evidence type="ECO:0000313" key="10">
    <source>
        <dbReference type="EMBL" id="REL30233.1"/>
    </source>
</evidence>
<evidence type="ECO:0000256" key="8">
    <source>
        <dbReference type="SAM" id="Phobius"/>
    </source>
</evidence>
<comment type="similarity">
    <text evidence="2">Belongs to the GSP F family.</text>
</comment>
<protein>
    <submittedName>
        <fullName evidence="10">Type II secretion system F family protein</fullName>
    </submittedName>
</protein>
<feature type="domain" description="Type II secretion system protein GspF" evidence="9">
    <location>
        <begin position="273"/>
        <end position="391"/>
    </location>
</feature>
<feature type="domain" description="Type II secretion system protein GspF" evidence="9">
    <location>
        <begin position="70"/>
        <end position="191"/>
    </location>
</feature>
<gene>
    <name evidence="10" type="ORF">DXX94_05665</name>
</gene>
<dbReference type="RefSeq" id="WP_116014444.1">
    <property type="nucleotide sequence ID" value="NZ_QUOT01000001.1"/>
</dbReference>
<keyword evidence="5 8" id="KW-0812">Transmembrane</keyword>
<keyword evidence="7 8" id="KW-0472">Membrane</keyword>
<keyword evidence="3" id="KW-1003">Cell membrane</keyword>
<feature type="transmembrane region" description="Helical" evidence="8">
    <location>
        <begin position="168"/>
        <end position="190"/>
    </location>
</feature>
<proteinExistence type="inferred from homology"/>
<dbReference type="FunFam" id="1.20.81.30:FF:000001">
    <property type="entry name" value="Type II secretion system protein F"/>
    <property type="match status" value="1"/>
</dbReference>